<evidence type="ECO:0000256" key="1">
    <source>
        <dbReference type="ARBA" id="ARBA00004141"/>
    </source>
</evidence>
<dbReference type="InterPro" id="IPR043130">
    <property type="entry name" value="CDP-OH_PTrfase_TM_dom"/>
</dbReference>
<keyword evidence="4 11" id="KW-0808">Transferase</keyword>
<sequence>MSTGPEHAGETDTDRVITVPNIISMIRLLLVPVVGYLILSGHFVAAFVVLVLAGFSDWLDGVIARRFHQTSKLGRALDPAADRLFIFVTLVGLCVQGIVPWWLLIAIAAKDLLVTACLPFMFRRGYPGFPVHVVGKSGTFALMYAFPLLLLAQIPGTPGEIAYVLGWSAALWGVFLYWCAGAIYLHQFRQVLTGTVGASGPGGTGSLPPNPPVAA</sequence>
<feature type="transmembrane region" description="Helical" evidence="12">
    <location>
        <begin position="134"/>
        <end position="155"/>
    </location>
</feature>
<dbReference type="AlphaFoldDB" id="A0A7M4DT59"/>
<dbReference type="RefSeq" id="WP_231955802.1">
    <property type="nucleotide sequence ID" value="NZ_CACRYJ010000071.1"/>
</dbReference>
<evidence type="ECO:0000313" key="13">
    <source>
        <dbReference type="EMBL" id="VZO40653.1"/>
    </source>
</evidence>
<evidence type="ECO:0000256" key="4">
    <source>
        <dbReference type="ARBA" id="ARBA00022679"/>
    </source>
</evidence>
<keyword evidence="7" id="KW-0443">Lipid metabolism</keyword>
<organism evidence="13 14">
    <name type="scientific">Occultella aeris</name>
    <dbReference type="NCBI Taxonomy" id="2761496"/>
    <lineage>
        <taxon>Bacteria</taxon>
        <taxon>Bacillati</taxon>
        <taxon>Actinomycetota</taxon>
        <taxon>Actinomycetes</taxon>
        <taxon>Micrococcales</taxon>
        <taxon>Ruaniaceae</taxon>
        <taxon>Occultella</taxon>
    </lineage>
</organism>
<accession>A0A7M4DT59</accession>
<feature type="transmembrane region" description="Helical" evidence="12">
    <location>
        <begin position="80"/>
        <end position="98"/>
    </location>
</feature>
<comment type="subcellular location">
    <subcellularLocation>
        <location evidence="1">Membrane</location>
        <topology evidence="1">Multi-pass membrane protein</topology>
    </subcellularLocation>
</comment>
<dbReference type="InterPro" id="IPR050324">
    <property type="entry name" value="CDP-alcohol_PTase-I"/>
</dbReference>
<dbReference type="InterPro" id="IPR004570">
    <property type="entry name" value="Phosphatidylglycerol_P_synth"/>
</dbReference>
<dbReference type="GO" id="GO:0016020">
    <property type="term" value="C:membrane"/>
    <property type="evidence" value="ECO:0007669"/>
    <property type="project" value="UniProtKB-SubCell"/>
</dbReference>
<proteinExistence type="inferred from homology"/>
<evidence type="ECO:0000256" key="12">
    <source>
        <dbReference type="SAM" id="Phobius"/>
    </source>
</evidence>
<keyword evidence="3" id="KW-0444">Lipid biosynthesis</keyword>
<protein>
    <submittedName>
        <fullName evidence="13">CDP-diacylglycerol--glycerol-3-phosphate 3-phosphatidyl-transferase 2</fullName>
        <ecNumber evidence="13">2.7.8.5</ecNumber>
    </submittedName>
</protein>
<gene>
    <name evidence="13" type="primary">pgsA2_2</name>
    <name evidence="13" type="ORF">HALOF300_05361</name>
</gene>
<evidence type="ECO:0000256" key="9">
    <source>
        <dbReference type="ARBA" id="ARBA00023209"/>
    </source>
</evidence>
<dbReference type="GO" id="GO:0046474">
    <property type="term" value="P:glycerophospholipid biosynthetic process"/>
    <property type="evidence" value="ECO:0007669"/>
    <property type="project" value="TreeGrafter"/>
</dbReference>
<dbReference type="Proteomes" id="UP000419743">
    <property type="component" value="Unassembled WGS sequence"/>
</dbReference>
<evidence type="ECO:0000256" key="10">
    <source>
        <dbReference type="ARBA" id="ARBA00023264"/>
    </source>
</evidence>
<evidence type="ECO:0000256" key="3">
    <source>
        <dbReference type="ARBA" id="ARBA00022516"/>
    </source>
</evidence>
<dbReference type="Gene3D" id="1.20.120.1760">
    <property type="match status" value="1"/>
</dbReference>
<evidence type="ECO:0000256" key="2">
    <source>
        <dbReference type="ARBA" id="ARBA00010441"/>
    </source>
</evidence>
<dbReference type="PANTHER" id="PTHR14269">
    <property type="entry name" value="CDP-DIACYLGLYCEROL--GLYCEROL-3-PHOSPHATE 3-PHOSPHATIDYLTRANSFERASE-RELATED"/>
    <property type="match status" value="1"/>
</dbReference>
<keyword evidence="10" id="KW-1208">Phospholipid metabolism</keyword>
<evidence type="ECO:0000256" key="8">
    <source>
        <dbReference type="ARBA" id="ARBA00023136"/>
    </source>
</evidence>
<dbReference type="PANTHER" id="PTHR14269:SF62">
    <property type="entry name" value="CDP-DIACYLGLYCEROL--GLYCEROL-3-PHOSPHATE 3-PHOSPHATIDYLTRANSFERASE 1, CHLOROPLASTIC"/>
    <property type="match status" value="1"/>
</dbReference>
<keyword evidence="5 12" id="KW-0812">Transmembrane</keyword>
<keyword evidence="6 12" id="KW-1133">Transmembrane helix</keyword>
<keyword evidence="9" id="KW-0594">Phospholipid biosynthesis</keyword>
<dbReference type="EMBL" id="CACRYJ010000071">
    <property type="protein sequence ID" value="VZO40653.1"/>
    <property type="molecule type" value="Genomic_DNA"/>
</dbReference>
<keyword evidence="8 12" id="KW-0472">Membrane</keyword>
<dbReference type="PIRSF" id="PIRSF000847">
    <property type="entry name" value="Phos_ph_gly_syn"/>
    <property type="match status" value="1"/>
</dbReference>
<name>A0A7M4DT59_9MICO</name>
<dbReference type="Pfam" id="PF01066">
    <property type="entry name" value="CDP-OH_P_transf"/>
    <property type="match status" value="1"/>
</dbReference>
<evidence type="ECO:0000256" key="11">
    <source>
        <dbReference type="RuleBase" id="RU003750"/>
    </source>
</evidence>
<dbReference type="InterPro" id="IPR000462">
    <property type="entry name" value="CDP-OH_P_trans"/>
</dbReference>
<dbReference type="InterPro" id="IPR048254">
    <property type="entry name" value="CDP_ALCOHOL_P_TRANSF_CS"/>
</dbReference>
<evidence type="ECO:0000313" key="14">
    <source>
        <dbReference type="Proteomes" id="UP000419743"/>
    </source>
</evidence>
<comment type="similarity">
    <text evidence="2 11">Belongs to the CDP-alcohol phosphatidyltransferase class-I family.</text>
</comment>
<evidence type="ECO:0000256" key="5">
    <source>
        <dbReference type="ARBA" id="ARBA00022692"/>
    </source>
</evidence>
<dbReference type="GO" id="GO:0008444">
    <property type="term" value="F:CDP-diacylglycerol-glycerol-3-phosphate 3-phosphatidyltransferase activity"/>
    <property type="evidence" value="ECO:0007669"/>
    <property type="project" value="UniProtKB-EC"/>
</dbReference>
<feature type="transmembrane region" description="Helical" evidence="12">
    <location>
        <begin position="33"/>
        <end position="59"/>
    </location>
</feature>
<dbReference type="PROSITE" id="PS00379">
    <property type="entry name" value="CDP_ALCOHOL_P_TRANSF"/>
    <property type="match status" value="1"/>
</dbReference>
<evidence type="ECO:0000256" key="6">
    <source>
        <dbReference type="ARBA" id="ARBA00022989"/>
    </source>
</evidence>
<evidence type="ECO:0000256" key="7">
    <source>
        <dbReference type="ARBA" id="ARBA00023098"/>
    </source>
</evidence>
<feature type="transmembrane region" description="Helical" evidence="12">
    <location>
        <begin position="161"/>
        <end position="185"/>
    </location>
</feature>
<reference evidence="13 14" key="1">
    <citation type="submission" date="2019-11" db="EMBL/GenBank/DDBJ databases">
        <authorList>
            <person name="Criscuolo A."/>
        </authorList>
    </citation>
    <scope>NUCLEOTIDE SEQUENCE [LARGE SCALE GENOMIC DNA]</scope>
    <source>
        <strain evidence="13">CIP111667</strain>
    </source>
</reference>
<comment type="caution">
    <text evidence="13">The sequence shown here is derived from an EMBL/GenBank/DDBJ whole genome shotgun (WGS) entry which is preliminary data.</text>
</comment>
<keyword evidence="14" id="KW-1185">Reference proteome</keyword>
<dbReference type="UniPathway" id="UPA00085"/>
<dbReference type="EC" id="2.7.8.5" evidence="13"/>